<gene>
    <name evidence="1" type="ORF">TSAR_016820</name>
</gene>
<reference evidence="1 2" key="1">
    <citation type="journal article" date="2017" name="Curr. Biol.">
        <title>The Evolution of Venom by Co-option of Single-Copy Genes.</title>
        <authorList>
            <person name="Martinson E.O."/>
            <person name="Mrinalini"/>
            <person name="Kelkar Y.D."/>
            <person name="Chang C.H."/>
            <person name="Werren J.H."/>
        </authorList>
    </citation>
    <scope>NUCLEOTIDE SEQUENCE [LARGE SCALE GENOMIC DNA]</scope>
    <source>
        <strain evidence="1 2">Alberta</strain>
        <tissue evidence="1">Whole body</tissue>
    </source>
</reference>
<evidence type="ECO:0000313" key="2">
    <source>
        <dbReference type="Proteomes" id="UP000215335"/>
    </source>
</evidence>
<name>A0A232ES74_9HYME</name>
<protein>
    <submittedName>
        <fullName evidence="1">Uncharacterized protein</fullName>
    </submittedName>
</protein>
<dbReference type="OrthoDB" id="7699940at2759"/>
<evidence type="ECO:0000313" key="1">
    <source>
        <dbReference type="EMBL" id="OXU21208.1"/>
    </source>
</evidence>
<dbReference type="AlphaFoldDB" id="A0A232ES74"/>
<dbReference type="Proteomes" id="UP000215335">
    <property type="component" value="Unassembled WGS sequence"/>
</dbReference>
<organism evidence="1 2">
    <name type="scientific">Trichomalopsis sarcophagae</name>
    <dbReference type="NCBI Taxonomy" id="543379"/>
    <lineage>
        <taxon>Eukaryota</taxon>
        <taxon>Metazoa</taxon>
        <taxon>Ecdysozoa</taxon>
        <taxon>Arthropoda</taxon>
        <taxon>Hexapoda</taxon>
        <taxon>Insecta</taxon>
        <taxon>Pterygota</taxon>
        <taxon>Neoptera</taxon>
        <taxon>Endopterygota</taxon>
        <taxon>Hymenoptera</taxon>
        <taxon>Apocrita</taxon>
        <taxon>Proctotrupomorpha</taxon>
        <taxon>Chalcidoidea</taxon>
        <taxon>Pteromalidae</taxon>
        <taxon>Pteromalinae</taxon>
        <taxon>Trichomalopsis</taxon>
    </lineage>
</organism>
<dbReference type="EMBL" id="NNAY01002484">
    <property type="protein sequence ID" value="OXU21208.1"/>
    <property type="molecule type" value="Genomic_DNA"/>
</dbReference>
<comment type="caution">
    <text evidence="1">The sequence shown here is derived from an EMBL/GenBank/DDBJ whole genome shotgun (WGS) entry which is preliminary data.</text>
</comment>
<sequence length="131" mass="14847">MTPTDLIWCYSKKVNSNIIPSWSGFMEQCTAKNENLATSKVVPLRFVNNPPSQFDTIFTVLLEADRECKSKGQKNCFVTFDQPLYFKAREILACQNTNDVDYNLSSVIVRLGGFNTVMSYIGAIGRDKLFK</sequence>
<proteinExistence type="predicted"/>
<keyword evidence="2" id="KW-1185">Reference proteome</keyword>
<accession>A0A232ES74</accession>